<gene>
    <name evidence="5" type="ORF">IEE83_07585</name>
</gene>
<reference evidence="6" key="1">
    <citation type="submission" date="2023-07" db="EMBL/GenBank/DDBJ databases">
        <title>Dyadobacter sp. nov 'subterranea' isolated from contaminted grondwater.</title>
        <authorList>
            <person name="Szabo I."/>
            <person name="Al-Omari J."/>
            <person name="Szerdahelyi S.G."/>
            <person name="Rado J."/>
        </authorList>
    </citation>
    <scope>NUCLEOTIDE SEQUENCE [LARGE SCALE GENOMIC DNA]</scope>
    <source>
        <strain evidence="6">UP-52</strain>
    </source>
</reference>
<keyword evidence="1" id="KW-0813">Transport</keyword>
<comment type="caution">
    <text evidence="5">The sequence shown here is derived from an EMBL/GenBank/DDBJ whole genome shotgun (WGS) entry which is preliminary data.</text>
</comment>
<dbReference type="PANTHER" id="PTHR24220:SF86">
    <property type="entry name" value="ABC TRANSPORTER ABCH.1"/>
    <property type="match status" value="1"/>
</dbReference>
<keyword evidence="2" id="KW-0547">Nucleotide-binding</keyword>
<dbReference type="Gene3D" id="3.40.50.300">
    <property type="entry name" value="P-loop containing nucleotide triphosphate hydrolases"/>
    <property type="match status" value="1"/>
</dbReference>
<dbReference type="PROSITE" id="PS00211">
    <property type="entry name" value="ABC_TRANSPORTER_1"/>
    <property type="match status" value="1"/>
</dbReference>
<sequence length="208" mass="23437">MLQLKSVSHTYNGNEVLNFRDWNIQRGENWLLLGESGSGKTTLLHILTGIIKPTKGQVIIKETDLYKLSSRELDRFRGRNIGLVFQQPHLIKSLTLEENLKLAQTFAKLPEDKMRIEEVLTELGIVQKMKSFPSELSQGQLQRASIARAVLNKPALLIADEPTSSLDNKNTKAVINLLLKLSESSNSTLIISTHDDRVKEAFAKEYVL</sequence>
<dbReference type="InterPro" id="IPR003439">
    <property type="entry name" value="ABC_transporter-like_ATP-bd"/>
</dbReference>
<dbReference type="CDD" id="cd03255">
    <property type="entry name" value="ABC_MJ0796_LolCDE_FtsE"/>
    <property type="match status" value="1"/>
</dbReference>
<evidence type="ECO:0000259" key="4">
    <source>
        <dbReference type="PROSITE" id="PS50893"/>
    </source>
</evidence>
<proteinExistence type="predicted"/>
<name>A0ABR9W8F5_9BACT</name>
<dbReference type="InterPro" id="IPR017871">
    <property type="entry name" value="ABC_transporter-like_CS"/>
</dbReference>
<dbReference type="PANTHER" id="PTHR24220">
    <property type="entry name" value="IMPORT ATP-BINDING PROTEIN"/>
    <property type="match status" value="1"/>
</dbReference>
<dbReference type="Proteomes" id="UP000634134">
    <property type="component" value="Unassembled WGS sequence"/>
</dbReference>
<protein>
    <submittedName>
        <fullName evidence="5">ABC transporter ATP-binding protein</fullName>
    </submittedName>
</protein>
<keyword evidence="3 5" id="KW-0067">ATP-binding</keyword>
<dbReference type="EMBL" id="JACYGY010000001">
    <property type="protein sequence ID" value="MBE9461740.1"/>
    <property type="molecule type" value="Genomic_DNA"/>
</dbReference>
<evidence type="ECO:0000313" key="5">
    <source>
        <dbReference type="EMBL" id="MBE9461740.1"/>
    </source>
</evidence>
<accession>A0ABR9W8F5</accession>
<dbReference type="SMART" id="SM00382">
    <property type="entry name" value="AAA"/>
    <property type="match status" value="1"/>
</dbReference>
<dbReference type="PROSITE" id="PS50893">
    <property type="entry name" value="ABC_TRANSPORTER_2"/>
    <property type="match status" value="1"/>
</dbReference>
<feature type="domain" description="ABC transporter" evidence="4">
    <location>
        <begin position="2"/>
        <end position="207"/>
    </location>
</feature>
<keyword evidence="6" id="KW-1185">Reference proteome</keyword>
<evidence type="ECO:0000256" key="3">
    <source>
        <dbReference type="ARBA" id="ARBA00022840"/>
    </source>
</evidence>
<dbReference type="SUPFAM" id="SSF52540">
    <property type="entry name" value="P-loop containing nucleoside triphosphate hydrolases"/>
    <property type="match status" value="1"/>
</dbReference>
<evidence type="ECO:0000256" key="1">
    <source>
        <dbReference type="ARBA" id="ARBA00022448"/>
    </source>
</evidence>
<organism evidence="5 6">
    <name type="scientific">Dyadobacter subterraneus</name>
    <dbReference type="NCBI Taxonomy" id="2773304"/>
    <lineage>
        <taxon>Bacteria</taxon>
        <taxon>Pseudomonadati</taxon>
        <taxon>Bacteroidota</taxon>
        <taxon>Cytophagia</taxon>
        <taxon>Cytophagales</taxon>
        <taxon>Spirosomataceae</taxon>
        <taxon>Dyadobacter</taxon>
    </lineage>
</organism>
<dbReference type="RefSeq" id="WP_194119998.1">
    <property type="nucleotide sequence ID" value="NZ_JACYGY010000001.1"/>
</dbReference>
<dbReference type="InterPro" id="IPR017911">
    <property type="entry name" value="MacB-like_ATP-bd"/>
</dbReference>
<dbReference type="InterPro" id="IPR015854">
    <property type="entry name" value="ABC_transpr_LolD-like"/>
</dbReference>
<dbReference type="GO" id="GO:0005524">
    <property type="term" value="F:ATP binding"/>
    <property type="evidence" value="ECO:0007669"/>
    <property type="project" value="UniProtKB-KW"/>
</dbReference>
<dbReference type="Pfam" id="PF00005">
    <property type="entry name" value="ABC_tran"/>
    <property type="match status" value="1"/>
</dbReference>
<evidence type="ECO:0000313" key="6">
    <source>
        <dbReference type="Proteomes" id="UP000634134"/>
    </source>
</evidence>
<evidence type="ECO:0000256" key="2">
    <source>
        <dbReference type="ARBA" id="ARBA00022741"/>
    </source>
</evidence>
<dbReference type="InterPro" id="IPR027417">
    <property type="entry name" value="P-loop_NTPase"/>
</dbReference>
<dbReference type="InterPro" id="IPR003593">
    <property type="entry name" value="AAA+_ATPase"/>
</dbReference>